<comment type="caution">
    <text evidence="1">The sequence shown here is derived from an EMBL/GenBank/DDBJ whole genome shotgun (WGS) entry which is preliminary data.</text>
</comment>
<dbReference type="Proteomes" id="UP001359559">
    <property type="component" value="Unassembled WGS sequence"/>
</dbReference>
<protein>
    <submittedName>
        <fullName evidence="1">Uncharacterized protein</fullName>
    </submittedName>
</protein>
<keyword evidence="2" id="KW-1185">Reference proteome</keyword>
<evidence type="ECO:0000313" key="2">
    <source>
        <dbReference type="Proteomes" id="UP001359559"/>
    </source>
</evidence>
<dbReference type="AlphaFoldDB" id="A0AAN9PD39"/>
<evidence type="ECO:0000313" key="1">
    <source>
        <dbReference type="EMBL" id="KAK7293012.1"/>
    </source>
</evidence>
<sequence>MGVVPQSNSHVCEAEKKGTTNTMFSSVFSFSFHFALCSVAKSPSHVVPFILYFFHNVYPKLTKSKASSIGSNLSFCA</sequence>
<organism evidence="1 2">
    <name type="scientific">Clitoria ternatea</name>
    <name type="common">Butterfly pea</name>
    <dbReference type="NCBI Taxonomy" id="43366"/>
    <lineage>
        <taxon>Eukaryota</taxon>
        <taxon>Viridiplantae</taxon>
        <taxon>Streptophyta</taxon>
        <taxon>Embryophyta</taxon>
        <taxon>Tracheophyta</taxon>
        <taxon>Spermatophyta</taxon>
        <taxon>Magnoliopsida</taxon>
        <taxon>eudicotyledons</taxon>
        <taxon>Gunneridae</taxon>
        <taxon>Pentapetalae</taxon>
        <taxon>rosids</taxon>
        <taxon>fabids</taxon>
        <taxon>Fabales</taxon>
        <taxon>Fabaceae</taxon>
        <taxon>Papilionoideae</taxon>
        <taxon>50 kb inversion clade</taxon>
        <taxon>NPAAA clade</taxon>
        <taxon>indigoferoid/millettioid clade</taxon>
        <taxon>Phaseoleae</taxon>
        <taxon>Clitoria</taxon>
    </lineage>
</organism>
<dbReference type="EMBL" id="JAYKXN010000004">
    <property type="protein sequence ID" value="KAK7293012.1"/>
    <property type="molecule type" value="Genomic_DNA"/>
</dbReference>
<name>A0AAN9PD39_CLITE</name>
<reference evidence="1 2" key="1">
    <citation type="submission" date="2024-01" db="EMBL/GenBank/DDBJ databases">
        <title>The genomes of 5 underutilized Papilionoideae crops provide insights into root nodulation and disease resistance.</title>
        <authorList>
            <person name="Yuan L."/>
        </authorList>
    </citation>
    <scope>NUCLEOTIDE SEQUENCE [LARGE SCALE GENOMIC DNA]</scope>
    <source>
        <strain evidence="1">LY-2023</strain>
        <tissue evidence="1">Leaf</tissue>
    </source>
</reference>
<gene>
    <name evidence="1" type="ORF">RJT34_15872</name>
</gene>
<proteinExistence type="predicted"/>
<accession>A0AAN9PD39</accession>